<evidence type="ECO:0000256" key="2">
    <source>
        <dbReference type="ARBA" id="ARBA00023125"/>
    </source>
</evidence>
<dbReference type="PANTHER" id="PTHR44688:SF16">
    <property type="entry name" value="DNA-BINDING TRANSCRIPTIONAL ACTIVATOR DEVR_DOSR"/>
    <property type="match status" value="1"/>
</dbReference>
<evidence type="ECO:0000256" key="3">
    <source>
        <dbReference type="ARBA" id="ARBA00023163"/>
    </source>
</evidence>
<evidence type="ECO:0000256" key="1">
    <source>
        <dbReference type="ARBA" id="ARBA00023015"/>
    </source>
</evidence>
<dbReference type="KEGG" id="alf:CFBP5473_21940"/>
<dbReference type="CDD" id="cd06170">
    <property type="entry name" value="LuxR_C_like"/>
    <property type="match status" value="1"/>
</dbReference>
<dbReference type="InterPro" id="IPR000792">
    <property type="entry name" value="Tscrpt_reg_LuxR_C"/>
</dbReference>
<reference evidence="5 7" key="1">
    <citation type="submission" date="2019-04" db="EMBL/GenBank/DDBJ databases">
        <title>Complete genome sequence of Agrobacterium larrymoorei CFBP5473.</title>
        <authorList>
            <person name="Haryono M."/>
            <person name="Chou L."/>
            <person name="Lin Y.-C."/>
            <person name="Lai E.-M."/>
            <person name="Kuo C.-H."/>
        </authorList>
    </citation>
    <scope>NUCLEOTIDE SEQUENCE [LARGE SCALE GENOMIC DNA]</scope>
    <source>
        <strain evidence="5 7">CFBP5473</strain>
        <plasmid evidence="7">palcfbp5473</plasmid>
        <plasmid evidence="5">pAlCFBP5473</plasmid>
    </source>
</reference>
<evidence type="ECO:0000313" key="6">
    <source>
        <dbReference type="EMBL" id="QYA10662.1"/>
    </source>
</evidence>
<name>A0A4D7DTR1_9HYPH</name>
<dbReference type="InterPro" id="IPR036693">
    <property type="entry name" value="TF_LuxR_autoind-bd_dom_sf"/>
</dbReference>
<feature type="domain" description="HTH luxR-type" evidence="4">
    <location>
        <begin position="172"/>
        <end position="237"/>
    </location>
</feature>
<dbReference type="EMBL" id="CP072170">
    <property type="protein sequence ID" value="QYA10662.1"/>
    <property type="molecule type" value="Genomic_DNA"/>
</dbReference>
<dbReference type="Proteomes" id="UP000826513">
    <property type="component" value="Plasmid unnamed1"/>
</dbReference>
<accession>A0A4D7DTR1</accession>
<keyword evidence="2" id="KW-0238">DNA-binding</keyword>
<dbReference type="PANTHER" id="PTHR44688">
    <property type="entry name" value="DNA-BINDING TRANSCRIPTIONAL ACTIVATOR DEVR_DOSR"/>
    <property type="match status" value="1"/>
</dbReference>
<geneLocation type="plasmid" evidence="5">
    <name>pAlCFBP5473</name>
</geneLocation>
<evidence type="ECO:0000313" key="5">
    <source>
        <dbReference type="EMBL" id="QCJ00664.1"/>
    </source>
</evidence>
<dbReference type="Pfam" id="PF00196">
    <property type="entry name" value="GerE"/>
    <property type="match status" value="1"/>
</dbReference>
<dbReference type="PROSITE" id="PS50043">
    <property type="entry name" value="HTH_LUXR_2"/>
    <property type="match status" value="1"/>
</dbReference>
<dbReference type="InterPro" id="IPR016032">
    <property type="entry name" value="Sig_transdc_resp-reg_C-effctor"/>
</dbReference>
<dbReference type="GO" id="GO:0003677">
    <property type="term" value="F:DNA binding"/>
    <property type="evidence" value="ECO:0007669"/>
    <property type="project" value="UniProtKB-KW"/>
</dbReference>
<dbReference type="PRINTS" id="PR00038">
    <property type="entry name" value="HTHLUXR"/>
</dbReference>
<evidence type="ECO:0000259" key="4">
    <source>
        <dbReference type="PROSITE" id="PS50043"/>
    </source>
</evidence>
<sequence length="241" mass="27689">MTQNQRLASSLTLLQSLDHFDQLESVLQQICGRFGVKQMAFLVIRVGIEQARFRHYSTTYPKRWVETYLAGNLYKTDPVIDILKWSRRPVDWSVLDTERYRKFFKDSRESGVGCNGMTIPLRGPRGERCLFSVTSDLSIPDWLLLKNDCAEELCIISHFVHEKALSLLAQASHTPRPVLSRRERQCLEQVATGYIPKQIAARLSISESSVRLFLRAARRKLDAKTSHQAVARASFFEMIDI</sequence>
<dbReference type="Gene3D" id="1.10.10.10">
    <property type="entry name" value="Winged helix-like DNA-binding domain superfamily/Winged helix DNA-binding domain"/>
    <property type="match status" value="1"/>
</dbReference>
<dbReference type="OrthoDB" id="9803630at2"/>
<geneLocation type="plasmid" evidence="7">
    <name>palcfbp5473</name>
</geneLocation>
<dbReference type="Proteomes" id="UP000298545">
    <property type="component" value="Plasmid pAlCFBP5473"/>
</dbReference>
<organism evidence="5 7">
    <name type="scientific">Agrobacterium larrymoorei</name>
    <dbReference type="NCBI Taxonomy" id="160699"/>
    <lineage>
        <taxon>Bacteria</taxon>
        <taxon>Pseudomonadati</taxon>
        <taxon>Pseudomonadota</taxon>
        <taxon>Alphaproteobacteria</taxon>
        <taxon>Hyphomicrobiales</taxon>
        <taxon>Rhizobiaceae</taxon>
        <taxon>Rhizobium/Agrobacterium group</taxon>
        <taxon>Agrobacterium</taxon>
    </lineage>
</organism>
<evidence type="ECO:0000313" key="8">
    <source>
        <dbReference type="Proteomes" id="UP000826513"/>
    </source>
</evidence>
<dbReference type="GO" id="GO:0006355">
    <property type="term" value="P:regulation of DNA-templated transcription"/>
    <property type="evidence" value="ECO:0007669"/>
    <property type="project" value="InterPro"/>
</dbReference>
<gene>
    <name evidence="5" type="ORF">CFBP5473_21940</name>
    <name evidence="6" type="ORF">J5285_24180</name>
</gene>
<dbReference type="Pfam" id="PF03472">
    <property type="entry name" value="Autoind_bind"/>
    <property type="match status" value="1"/>
</dbReference>
<proteinExistence type="predicted"/>
<protein>
    <submittedName>
        <fullName evidence="5">LuxR family transcriptional regulator</fullName>
    </submittedName>
</protein>
<dbReference type="InterPro" id="IPR005143">
    <property type="entry name" value="TF_LuxR_autoind-bd_dom"/>
</dbReference>
<keyword evidence="5" id="KW-0614">Plasmid</keyword>
<dbReference type="SMART" id="SM00421">
    <property type="entry name" value="HTH_LUXR"/>
    <property type="match status" value="1"/>
</dbReference>
<dbReference type="EMBL" id="CP039693">
    <property type="protein sequence ID" value="QCJ00664.1"/>
    <property type="molecule type" value="Genomic_DNA"/>
</dbReference>
<reference evidence="6 8" key="2">
    <citation type="submission" date="2021-03" db="EMBL/GenBank/DDBJ databases">
        <title>Rapid diversification of plasmids in a genus of pathogenic and nitrogen fixing bacteria.</title>
        <authorList>
            <person name="Weisberg A.J."/>
            <person name="Miller M."/>
            <person name="Ream W."/>
            <person name="Grunwald N.J."/>
            <person name="Chang J.H."/>
        </authorList>
    </citation>
    <scope>NUCLEOTIDE SEQUENCE [LARGE SCALE GENOMIC DNA]</scope>
    <source>
        <strain evidence="6 8">AF3.44</strain>
        <plasmid evidence="6 8">unnamed1</plasmid>
    </source>
</reference>
<dbReference type="InterPro" id="IPR036388">
    <property type="entry name" value="WH-like_DNA-bd_sf"/>
</dbReference>
<dbReference type="STRING" id="1367849.GCA_000518585_02011"/>
<dbReference type="AlphaFoldDB" id="A0A4D7DTR1"/>
<dbReference type="RefSeq" id="WP_027674809.1">
    <property type="nucleotide sequence ID" value="NZ_CP039693.1"/>
</dbReference>
<dbReference type="SUPFAM" id="SSF75516">
    <property type="entry name" value="Pheromone-binding domain of LuxR-like quorum-sensing transcription factors"/>
    <property type="match status" value="1"/>
</dbReference>
<geneLocation type="plasmid" evidence="6 8">
    <name>unnamed1</name>
</geneLocation>
<keyword evidence="1" id="KW-0805">Transcription regulation</keyword>
<evidence type="ECO:0000313" key="7">
    <source>
        <dbReference type="Proteomes" id="UP000298545"/>
    </source>
</evidence>
<keyword evidence="8" id="KW-1185">Reference proteome</keyword>
<dbReference type="Gene3D" id="3.30.450.80">
    <property type="entry name" value="Transcription factor LuxR-like, autoinducer-binding domain"/>
    <property type="match status" value="1"/>
</dbReference>
<keyword evidence="3" id="KW-0804">Transcription</keyword>
<dbReference type="SUPFAM" id="SSF46894">
    <property type="entry name" value="C-terminal effector domain of the bipartite response regulators"/>
    <property type="match status" value="1"/>
</dbReference>